<dbReference type="Pfam" id="PF13649">
    <property type="entry name" value="Methyltransf_25"/>
    <property type="match status" value="1"/>
</dbReference>
<evidence type="ECO:0000259" key="2">
    <source>
        <dbReference type="Pfam" id="PF13649"/>
    </source>
</evidence>
<dbReference type="InterPro" id="IPR041698">
    <property type="entry name" value="Methyltransf_25"/>
</dbReference>
<reference evidence="3" key="1">
    <citation type="submission" date="2020-08" db="EMBL/GenBank/DDBJ databases">
        <title>Genome public.</title>
        <authorList>
            <person name="Liu C."/>
            <person name="Sun Q."/>
        </authorList>
    </citation>
    <scope>NUCLEOTIDE SEQUENCE</scope>
    <source>
        <strain evidence="3">BX22</strain>
    </source>
</reference>
<organism evidence="3 4">
    <name type="scientific">Ornithinibacillus hominis</name>
    <dbReference type="NCBI Taxonomy" id="2763055"/>
    <lineage>
        <taxon>Bacteria</taxon>
        <taxon>Bacillati</taxon>
        <taxon>Bacillota</taxon>
        <taxon>Bacilli</taxon>
        <taxon>Bacillales</taxon>
        <taxon>Bacillaceae</taxon>
        <taxon>Ornithinibacillus</taxon>
    </lineage>
</organism>
<dbReference type="Gene3D" id="3.40.50.150">
    <property type="entry name" value="Vaccinia Virus protein VP39"/>
    <property type="match status" value="1"/>
</dbReference>
<dbReference type="GO" id="GO:0008168">
    <property type="term" value="F:methyltransferase activity"/>
    <property type="evidence" value="ECO:0007669"/>
    <property type="project" value="UniProtKB-KW"/>
</dbReference>
<dbReference type="GO" id="GO:0032259">
    <property type="term" value="P:methylation"/>
    <property type="evidence" value="ECO:0007669"/>
    <property type="project" value="UniProtKB-KW"/>
</dbReference>
<dbReference type="Gene3D" id="2.20.25.110">
    <property type="entry name" value="S-adenosyl-L-methionine-dependent methyltransferases"/>
    <property type="match status" value="1"/>
</dbReference>
<proteinExistence type="predicted"/>
<feature type="domain" description="Methyltransferase" evidence="2">
    <location>
        <begin position="40"/>
        <end position="134"/>
    </location>
</feature>
<sequence length="249" mass="28925">MAYQLMASLYDQFMEDAPYDQWVKYTKTIIDKFGLKTPNVLDLGCGTGEITVQLAEEYSITGVDYSADMLTVADQKASNHNQQIQLVHQDLRELEGLYHFDLAISYCDVINYMTTMEDVQKVFNNVYHSLNEHGLFVFDFHSVRHVEEDLVGNSFSDVKEDSAYIWTCYPGDEEGEMFHELTFFTSEGDLYTRFDEAHHQKTYSVEVYRRLLKNAGFEILAVHGDFSIETDFSEKESDRIFIIAQKRTR</sequence>
<protein>
    <submittedName>
        <fullName evidence="3">Class I SAM-dependent methyltransferase</fullName>
    </submittedName>
</protein>
<keyword evidence="4" id="KW-1185">Reference proteome</keyword>
<dbReference type="RefSeq" id="WP_186871471.1">
    <property type="nucleotide sequence ID" value="NZ_JACOOL010000021.1"/>
</dbReference>
<dbReference type="InterPro" id="IPR029063">
    <property type="entry name" value="SAM-dependent_MTases_sf"/>
</dbReference>
<evidence type="ECO:0000313" key="3">
    <source>
        <dbReference type="EMBL" id="MBC5638776.1"/>
    </source>
</evidence>
<dbReference type="EMBL" id="JACOOL010000021">
    <property type="protein sequence ID" value="MBC5638776.1"/>
    <property type="molecule type" value="Genomic_DNA"/>
</dbReference>
<accession>A0A923L929</accession>
<evidence type="ECO:0000313" key="4">
    <source>
        <dbReference type="Proteomes" id="UP000637359"/>
    </source>
</evidence>
<dbReference type="CDD" id="cd02440">
    <property type="entry name" value="AdoMet_MTases"/>
    <property type="match status" value="1"/>
</dbReference>
<comment type="caution">
    <text evidence="3">The sequence shown here is derived from an EMBL/GenBank/DDBJ whole genome shotgun (WGS) entry which is preliminary data.</text>
</comment>
<evidence type="ECO:0000256" key="1">
    <source>
        <dbReference type="ARBA" id="ARBA00022679"/>
    </source>
</evidence>
<gene>
    <name evidence="3" type="ORF">H8S33_18560</name>
</gene>
<dbReference type="AlphaFoldDB" id="A0A923L929"/>
<keyword evidence="1" id="KW-0808">Transferase</keyword>
<dbReference type="Proteomes" id="UP000637359">
    <property type="component" value="Unassembled WGS sequence"/>
</dbReference>
<name>A0A923L929_9BACI</name>
<dbReference type="PANTHER" id="PTHR43861">
    <property type="entry name" value="TRANS-ACONITATE 2-METHYLTRANSFERASE-RELATED"/>
    <property type="match status" value="1"/>
</dbReference>
<keyword evidence="3" id="KW-0489">Methyltransferase</keyword>
<dbReference type="SUPFAM" id="SSF53335">
    <property type="entry name" value="S-adenosyl-L-methionine-dependent methyltransferases"/>
    <property type="match status" value="1"/>
</dbReference>